<accession>A0ABT8LC28</accession>
<reference evidence="2" key="1">
    <citation type="submission" date="2023-06" db="EMBL/GenBank/DDBJ databases">
        <title>Genomic of Agaribacillus aureum.</title>
        <authorList>
            <person name="Wang G."/>
        </authorList>
    </citation>
    <scope>NUCLEOTIDE SEQUENCE</scope>
    <source>
        <strain evidence="2">BMA12</strain>
    </source>
</reference>
<evidence type="ECO:0000313" key="3">
    <source>
        <dbReference type="Proteomes" id="UP001172083"/>
    </source>
</evidence>
<dbReference type="PANTHER" id="PTHR46320:SF1">
    <property type="entry name" value="GLYCEROPHOSPHODIESTER PHOSPHODIESTERASE 1"/>
    <property type="match status" value="1"/>
</dbReference>
<proteinExistence type="predicted"/>
<dbReference type="CDD" id="cd08566">
    <property type="entry name" value="GDPD_AtGDE_like"/>
    <property type="match status" value="1"/>
</dbReference>
<organism evidence="2 3">
    <name type="scientific">Agaribacillus aureus</name>
    <dbReference type="NCBI Taxonomy" id="3051825"/>
    <lineage>
        <taxon>Bacteria</taxon>
        <taxon>Pseudomonadati</taxon>
        <taxon>Bacteroidota</taxon>
        <taxon>Cytophagia</taxon>
        <taxon>Cytophagales</taxon>
        <taxon>Splendidivirgaceae</taxon>
        <taxon>Agaribacillus</taxon>
    </lineage>
</organism>
<evidence type="ECO:0000313" key="2">
    <source>
        <dbReference type="EMBL" id="MDN5215338.1"/>
    </source>
</evidence>
<gene>
    <name evidence="2" type="ORF">QQ020_24880</name>
</gene>
<dbReference type="PROSITE" id="PS51704">
    <property type="entry name" value="GP_PDE"/>
    <property type="match status" value="1"/>
</dbReference>
<name>A0ABT8LC28_9BACT</name>
<dbReference type="InterPro" id="IPR017946">
    <property type="entry name" value="PLC-like_Pdiesterase_TIM-brl"/>
</dbReference>
<protein>
    <submittedName>
        <fullName evidence="2">Glycerophosphodiester phosphodiesterase family protein</fullName>
    </submittedName>
</protein>
<dbReference type="Pfam" id="PF03009">
    <property type="entry name" value="GDPD"/>
    <property type="match status" value="1"/>
</dbReference>
<dbReference type="SUPFAM" id="SSF51695">
    <property type="entry name" value="PLC-like phosphodiesterases"/>
    <property type="match status" value="1"/>
</dbReference>
<dbReference type="Proteomes" id="UP001172083">
    <property type="component" value="Unassembled WGS sequence"/>
</dbReference>
<evidence type="ECO:0000259" key="1">
    <source>
        <dbReference type="PROSITE" id="PS51704"/>
    </source>
</evidence>
<feature type="domain" description="GP-PDE" evidence="1">
    <location>
        <begin position="47"/>
        <end position="288"/>
    </location>
</feature>
<keyword evidence="3" id="KW-1185">Reference proteome</keyword>
<dbReference type="Gene3D" id="3.20.20.190">
    <property type="entry name" value="Phosphatidylinositol (PI) phosphodiesterase"/>
    <property type="match status" value="1"/>
</dbReference>
<comment type="caution">
    <text evidence="2">The sequence shown here is derived from an EMBL/GenBank/DDBJ whole genome shotgun (WGS) entry which is preliminary data.</text>
</comment>
<sequence length="294" mass="33177">MRYRYSLVWIIFLIICFSCQKDKSRVIQSYSTTNAKEFFKWKPDRSPLISAHRGGPSPGFPENCLETFENTLSHVPALIECDVNISKDGYLVMMHDDKVDRTTDGTGYVDGLSLAQLQQLKLKDNEGNITDFKIPTLKQVLEWAKGKALVSIDAKRGVPFDKVIRLIEETGAEENVTIIVYNVENAIEVHRLNPSLMLSMTIRNKDELLRVKKAGIPMENVIAFTGVRLLDESHYNMLHREGIFCILGTLGNLDKRAEKRGDDIYLSFIKKGVDILATDRPVAAARAIGVFVNE</sequence>
<dbReference type="InterPro" id="IPR030395">
    <property type="entry name" value="GP_PDE_dom"/>
</dbReference>
<dbReference type="PANTHER" id="PTHR46320">
    <property type="entry name" value="GLYCEROPHOSPHODIESTER PHOSPHODIESTERASE 1"/>
    <property type="match status" value="1"/>
</dbReference>
<dbReference type="EMBL" id="JAUJEB010000006">
    <property type="protein sequence ID" value="MDN5215338.1"/>
    <property type="molecule type" value="Genomic_DNA"/>
</dbReference>
<dbReference type="RefSeq" id="WP_346760673.1">
    <property type="nucleotide sequence ID" value="NZ_JAUJEB010000006.1"/>
</dbReference>